<protein>
    <submittedName>
        <fullName evidence="1">Uncharacterized protein</fullName>
    </submittedName>
</protein>
<evidence type="ECO:0000313" key="2">
    <source>
        <dbReference type="Proteomes" id="UP001238163"/>
    </source>
</evidence>
<reference evidence="1" key="1">
    <citation type="submission" date="2023-07" db="EMBL/GenBank/DDBJ databases">
        <title>Genomic Encyclopedia of Type Strains, Phase IV (KMG-IV): sequencing the most valuable type-strain genomes for metagenomic binning, comparative biology and taxonomic classification.</title>
        <authorList>
            <person name="Goeker M."/>
        </authorList>
    </citation>
    <scope>NUCLEOTIDE SEQUENCE</scope>
    <source>
        <strain evidence="1">DSM 24202</strain>
    </source>
</reference>
<gene>
    <name evidence="1" type="ORF">J3R75_000854</name>
</gene>
<sequence length="43" mass="4786">MVNIMQKTAKQARKSLFCIFLFSDGNFVRVSSSSTVLALPYVS</sequence>
<dbReference type="EMBL" id="JAUSVL010000001">
    <property type="protein sequence ID" value="MDQ0288747.1"/>
    <property type="molecule type" value="Genomic_DNA"/>
</dbReference>
<name>A0AAE4ANV4_9BACT</name>
<organism evidence="1 2">
    <name type="scientific">Oligosphaera ethanolica</name>
    <dbReference type="NCBI Taxonomy" id="760260"/>
    <lineage>
        <taxon>Bacteria</taxon>
        <taxon>Pseudomonadati</taxon>
        <taxon>Lentisphaerota</taxon>
        <taxon>Oligosphaeria</taxon>
        <taxon>Oligosphaerales</taxon>
        <taxon>Oligosphaeraceae</taxon>
        <taxon>Oligosphaera</taxon>
    </lineage>
</organism>
<proteinExistence type="predicted"/>
<comment type="caution">
    <text evidence="1">The sequence shown here is derived from an EMBL/GenBank/DDBJ whole genome shotgun (WGS) entry which is preliminary data.</text>
</comment>
<keyword evidence="2" id="KW-1185">Reference proteome</keyword>
<accession>A0AAE4ANV4</accession>
<dbReference type="Proteomes" id="UP001238163">
    <property type="component" value="Unassembled WGS sequence"/>
</dbReference>
<dbReference type="AlphaFoldDB" id="A0AAE4ANV4"/>
<evidence type="ECO:0000313" key="1">
    <source>
        <dbReference type="EMBL" id="MDQ0288747.1"/>
    </source>
</evidence>